<accession>A0ABD1D0N9</accession>
<feature type="binding site" evidence="5">
    <location>
        <position position="361"/>
    </location>
    <ligand>
        <name>Mg(2+)</name>
        <dbReference type="ChEBI" id="CHEBI:18420"/>
        <note>catalytic</note>
    </ligand>
</feature>
<dbReference type="EMBL" id="JBEHCU010008428">
    <property type="protein sequence ID" value="KAL1383386.1"/>
    <property type="molecule type" value="Genomic_DNA"/>
</dbReference>
<organism evidence="9 10">
    <name type="scientific">Culex pipiens pipiens</name>
    <name type="common">Northern house mosquito</name>
    <dbReference type="NCBI Taxonomy" id="38569"/>
    <lineage>
        <taxon>Eukaryota</taxon>
        <taxon>Metazoa</taxon>
        <taxon>Ecdysozoa</taxon>
        <taxon>Arthropoda</taxon>
        <taxon>Hexapoda</taxon>
        <taxon>Insecta</taxon>
        <taxon>Pterygota</taxon>
        <taxon>Neoptera</taxon>
        <taxon>Endopterygota</taxon>
        <taxon>Diptera</taxon>
        <taxon>Nematocera</taxon>
        <taxon>Culicoidea</taxon>
        <taxon>Culicidae</taxon>
        <taxon>Culicinae</taxon>
        <taxon>Culicini</taxon>
        <taxon>Culex</taxon>
        <taxon>Culex</taxon>
    </lineage>
</organism>
<feature type="region of interest" description="Disordered" evidence="6">
    <location>
        <begin position="122"/>
        <end position="141"/>
    </location>
</feature>
<dbReference type="SMART" id="SM00477">
    <property type="entry name" value="NUC"/>
    <property type="match status" value="1"/>
</dbReference>
<evidence type="ECO:0000259" key="8">
    <source>
        <dbReference type="SMART" id="SM00892"/>
    </source>
</evidence>
<dbReference type="InterPro" id="IPR001604">
    <property type="entry name" value="Endo_G_ENPP1-like_dom"/>
</dbReference>
<protein>
    <submittedName>
        <fullName evidence="9">Uncharacterized protein</fullName>
    </submittedName>
</protein>
<keyword evidence="3" id="KW-0378">Hydrolase</keyword>
<dbReference type="Gene3D" id="3.40.570.10">
    <property type="entry name" value="Extracellular Endonuclease, subunit A"/>
    <property type="match status" value="1"/>
</dbReference>
<reference evidence="9 10" key="1">
    <citation type="submission" date="2024-05" db="EMBL/GenBank/DDBJ databases">
        <title>Culex pipiens pipiens assembly and annotation.</title>
        <authorList>
            <person name="Alout H."/>
            <person name="Durand T."/>
        </authorList>
    </citation>
    <scope>NUCLEOTIDE SEQUENCE [LARGE SCALE GENOMIC DNA]</scope>
    <source>
        <strain evidence="9">HA-2024</strain>
        <tissue evidence="9">Whole body</tissue>
    </source>
</reference>
<keyword evidence="2" id="KW-0540">Nuclease</keyword>
<sequence length="466" mass="51731">MHRFFPIPIPPNQAETPPRADAAAAAAAASPTPYAIAQDAYLAAHKTPSQLDRYITPEIRARFRIAPPTPTKKTVQPQPDADADADHVHSAKFKVGYLAAHKTPSQLDRYITPEIRARFRIAPPTPTNKTLQPPPDATEPKGRARFRILYPTTPGFQKRPTPYTTSVMATFQDRVVGVMQQPAVSSLAPTSTSSAQRVALALADKPAAFGKRLPQTLASGLANAPVFVVAFANSPYDTAPHPKPVYMPRTFRSPVQMVWQEGYWVAMDLARKVPSVVCEELTPASLIVGDGVKRSARAYAEPEVPALFRAYRKCIMESPEHKLVFHLGHMAQSANHRQSAVLNRTTFSMVNLAPMEGVTLNMGRWARLEKHVRRLLKGGCCITCYTGTLFCPMPGETEVRYTRLPGGVCVPNAFFKALEVRYPEGKVERQFFKMFNRPQINEGGLDSYRIPPRELYEQCGMQFFSL</sequence>
<feature type="domain" description="ENPP1-3/EXOG-like endonuclease/phosphodiesterase" evidence="7">
    <location>
        <begin position="260"/>
        <end position="466"/>
    </location>
</feature>
<dbReference type="PANTHER" id="PTHR13966">
    <property type="entry name" value="ENDONUCLEASE RELATED"/>
    <property type="match status" value="1"/>
</dbReference>
<comment type="caution">
    <text evidence="9">The sequence shown here is derived from an EMBL/GenBank/DDBJ whole genome shotgun (WGS) entry which is preliminary data.</text>
</comment>
<dbReference type="Proteomes" id="UP001562425">
    <property type="component" value="Unassembled WGS sequence"/>
</dbReference>
<feature type="domain" description="DNA/RNA non-specific endonuclease/pyrophosphatase/phosphodiesterase" evidence="8">
    <location>
        <begin position="259"/>
        <end position="466"/>
    </location>
</feature>
<name>A0ABD1D0N9_CULPP</name>
<comment type="similarity">
    <text evidence="1">Belongs to the DNA/RNA non-specific endonuclease family.</text>
</comment>
<gene>
    <name evidence="9" type="ORF">pipiens_013153</name>
</gene>
<keyword evidence="5" id="KW-0479">Metal-binding</keyword>
<evidence type="ECO:0000256" key="2">
    <source>
        <dbReference type="ARBA" id="ARBA00022722"/>
    </source>
</evidence>
<evidence type="ECO:0000256" key="6">
    <source>
        <dbReference type="SAM" id="MobiDB-lite"/>
    </source>
</evidence>
<evidence type="ECO:0000313" key="9">
    <source>
        <dbReference type="EMBL" id="KAL1383386.1"/>
    </source>
</evidence>
<dbReference type="SMART" id="SM00892">
    <property type="entry name" value="Endonuclease_NS"/>
    <property type="match status" value="1"/>
</dbReference>
<feature type="active site" description="Proton acceptor" evidence="4">
    <location>
        <position position="329"/>
    </location>
</feature>
<evidence type="ECO:0000256" key="1">
    <source>
        <dbReference type="ARBA" id="ARBA00010052"/>
    </source>
</evidence>
<dbReference type="SUPFAM" id="SSF54060">
    <property type="entry name" value="His-Me finger endonucleases"/>
    <property type="match status" value="1"/>
</dbReference>
<feature type="region of interest" description="Disordered" evidence="6">
    <location>
        <begin position="1"/>
        <end position="26"/>
    </location>
</feature>
<evidence type="ECO:0000256" key="5">
    <source>
        <dbReference type="PIRSR" id="PIRSR640255-2"/>
    </source>
</evidence>
<dbReference type="InterPro" id="IPR044929">
    <property type="entry name" value="DNA/RNA_non-sp_Endonuclease_sf"/>
</dbReference>
<evidence type="ECO:0000259" key="7">
    <source>
        <dbReference type="SMART" id="SM00477"/>
    </source>
</evidence>
<keyword evidence="3" id="KW-0255">Endonuclease</keyword>
<dbReference type="InterPro" id="IPR044925">
    <property type="entry name" value="His-Me_finger_sf"/>
</dbReference>
<dbReference type="GO" id="GO:0004519">
    <property type="term" value="F:endonuclease activity"/>
    <property type="evidence" value="ECO:0007669"/>
    <property type="project" value="UniProtKB-KW"/>
</dbReference>
<evidence type="ECO:0000256" key="3">
    <source>
        <dbReference type="ARBA" id="ARBA00022759"/>
    </source>
</evidence>
<dbReference type="InterPro" id="IPR040255">
    <property type="entry name" value="Non-specific_endonuclease"/>
</dbReference>
<keyword evidence="10" id="KW-1185">Reference proteome</keyword>
<dbReference type="AlphaFoldDB" id="A0ABD1D0N9"/>
<dbReference type="Pfam" id="PF01223">
    <property type="entry name" value="Endonuclease_NS"/>
    <property type="match status" value="1"/>
</dbReference>
<proteinExistence type="inferred from homology"/>
<evidence type="ECO:0000256" key="4">
    <source>
        <dbReference type="PIRSR" id="PIRSR640255-1"/>
    </source>
</evidence>
<dbReference type="InterPro" id="IPR020821">
    <property type="entry name" value="ENPP1-3/EXOG-like_nuc-like"/>
</dbReference>
<dbReference type="PANTHER" id="PTHR13966:SF5">
    <property type="entry name" value="ENDONUCLEASE G, MITOCHONDRIAL"/>
    <property type="match status" value="1"/>
</dbReference>
<feature type="compositionally biased region" description="Low complexity" evidence="6">
    <location>
        <begin position="14"/>
        <end position="26"/>
    </location>
</feature>
<evidence type="ECO:0000313" key="10">
    <source>
        <dbReference type="Proteomes" id="UP001562425"/>
    </source>
</evidence>